<accession>A0ABW4CPV6</accession>
<evidence type="ECO:0000256" key="5">
    <source>
        <dbReference type="ARBA" id="ARBA00022989"/>
    </source>
</evidence>
<organism evidence="9 10">
    <name type="scientific">Lacticaseibacillus yichunensis</name>
    <dbReference type="NCBI Taxonomy" id="2486015"/>
    <lineage>
        <taxon>Bacteria</taxon>
        <taxon>Bacillati</taxon>
        <taxon>Bacillota</taxon>
        <taxon>Bacilli</taxon>
        <taxon>Lactobacillales</taxon>
        <taxon>Lactobacillaceae</taxon>
        <taxon>Lacticaseibacillus</taxon>
    </lineage>
</organism>
<evidence type="ECO:0000313" key="9">
    <source>
        <dbReference type="EMBL" id="MFD1431521.1"/>
    </source>
</evidence>
<evidence type="ECO:0000256" key="4">
    <source>
        <dbReference type="ARBA" id="ARBA00022692"/>
    </source>
</evidence>
<dbReference type="InterPro" id="IPR051393">
    <property type="entry name" value="ABC_transporter_permease"/>
</dbReference>
<evidence type="ECO:0000256" key="2">
    <source>
        <dbReference type="ARBA" id="ARBA00022448"/>
    </source>
</evidence>
<feature type="transmembrane region" description="Helical" evidence="7">
    <location>
        <begin position="37"/>
        <end position="57"/>
    </location>
</feature>
<dbReference type="EMBL" id="JBHTOG010000009">
    <property type="protein sequence ID" value="MFD1431521.1"/>
    <property type="molecule type" value="Genomic_DNA"/>
</dbReference>
<protein>
    <submittedName>
        <fullName evidence="9">Carbohydrate ABC transporter permease</fullName>
    </submittedName>
</protein>
<keyword evidence="4 7" id="KW-0812">Transmembrane</keyword>
<feature type="transmembrane region" description="Helical" evidence="7">
    <location>
        <begin position="221"/>
        <end position="246"/>
    </location>
</feature>
<reference evidence="10" key="1">
    <citation type="journal article" date="2019" name="Int. J. Syst. Evol. Microbiol.">
        <title>The Global Catalogue of Microorganisms (GCM) 10K type strain sequencing project: providing services to taxonomists for standard genome sequencing and annotation.</title>
        <authorList>
            <consortium name="The Broad Institute Genomics Platform"/>
            <consortium name="The Broad Institute Genome Sequencing Center for Infectious Disease"/>
            <person name="Wu L."/>
            <person name="Ma J."/>
        </authorList>
    </citation>
    <scope>NUCLEOTIDE SEQUENCE [LARGE SCALE GENOMIC DNA]</scope>
    <source>
        <strain evidence="10">CCM 8947</strain>
    </source>
</reference>
<dbReference type="Proteomes" id="UP001597192">
    <property type="component" value="Unassembled WGS sequence"/>
</dbReference>
<comment type="similarity">
    <text evidence="7">Belongs to the binding-protein-dependent transport system permease family.</text>
</comment>
<proteinExistence type="inferred from homology"/>
<evidence type="ECO:0000256" key="6">
    <source>
        <dbReference type="ARBA" id="ARBA00023136"/>
    </source>
</evidence>
<keyword evidence="6 7" id="KW-0472">Membrane</keyword>
<evidence type="ECO:0000256" key="3">
    <source>
        <dbReference type="ARBA" id="ARBA00022475"/>
    </source>
</evidence>
<keyword evidence="5 7" id="KW-1133">Transmembrane helix</keyword>
<feature type="transmembrane region" description="Helical" evidence="7">
    <location>
        <begin position="281"/>
        <end position="305"/>
    </location>
</feature>
<sequence>MEATAASKPLKPNPRRRSHALLTTRDKVQLVAMSSPAIVIYTAFLVIPIFIALYFSFHSWNGIKGAPLEYVGWQNFARAFASPLFQTSMKNLALMVTVSVLFHTPIALVLAAVLNTKVRGKRFFKMIYFVPTIFPLIATGLLWYFIFMPTGALNTTLTNLGLGSWARGWLVDSGTAMPTIIFVNIWAGIGYYMIILLAGLKNIPEDVYEAARIDGASAVQIFFRVTVPIMRPTILLCLVLDIIGTIKVFDLVFVMTGGGPNGLTNLPTTLVYYEAFRYDNYGLGSAVGVILLVLAMTLTLLTQYVPKWIARKRVKTHA</sequence>
<name>A0ABW4CPV6_9LACO</name>
<keyword evidence="2 7" id="KW-0813">Transport</keyword>
<feature type="transmembrane region" description="Helical" evidence="7">
    <location>
        <begin position="92"/>
        <end position="114"/>
    </location>
</feature>
<evidence type="ECO:0000256" key="1">
    <source>
        <dbReference type="ARBA" id="ARBA00004651"/>
    </source>
</evidence>
<evidence type="ECO:0000256" key="7">
    <source>
        <dbReference type="RuleBase" id="RU363032"/>
    </source>
</evidence>
<feature type="transmembrane region" description="Helical" evidence="7">
    <location>
        <begin position="179"/>
        <end position="200"/>
    </location>
</feature>
<dbReference type="Pfam" id="PF00528">
    <property type="entry name" value="BPD_transp_1"/>
    <property type="match status" value="1"/>
</dbReference>
<comment type="caution">
    <text evidence="9">The sequence shown here is derived from an EMBL/GenBank/DDBJ whole genome shotgun (WGS) entry which is preliminary data.</text>
</comment>
<keyword evidence="3" id="KW-1003">Cell membrane</keyword>
<dbReference type="CDD" id="cd06261">
    <property type="entry name" value="TM_PBP2"/>
    <property type="match status" value="1"/>
</dbReference>
<dbReference type="Gene3D" id="1.10.3720.10">
    <property type="entry name" value="MetI-like"/>
    <property type="match status" value="1"/>
</dbReference>
<dbReference type="SUPFAM" id="SSF161098">
    <property type="entry name" value="MetI-like"/>
    <property type="match status" value="1"/>
</dbReference>
<dbReference type="PANTHER" id="PTHR30193">
    <property type="entry name" value="ABC TRANSPORTER PERMEASE PROTEIN"/>
    <property type="match status" value="1"/>
</dbReference>
<dbReference type="InterPro" id="IPR035906">
    <property type="entry name" value="MetI-like_sf"/>
</dbReference>
<evidence type="ECO:0000313" key="10">
    <source>
        <dbReference type="Proteomes" id="UP001597192"/>
    </source>
</evidence>
<evidence type="ECO:0000259" key="8">
    <source>
        <dbReference type="PROSITE" id="PS50928"/>
    </source>
</evidence>
<dbReference type="PROSITE" id="PS50928">
    <property type="entry name" value="ABC_TM1"/>
    <property type="match status" value="1"/>
</dbReference>
<comment type="subcellular location">
    <subcellularLocation>
        <location evidence="1 7">Cell membrane</location>
        <topology evidence="1 7">Multi-pass membrane protein</topology>
    </subcellularLocation>
</comment>
<gene>
    <name evidence="9" type="ORF">ACFQ47_02315</name>
</gene>
<dbReference type="RefSeq" id="WP_225423259.1">
    <property type="nucleotide sequence ID" value="NZ_JBHTOG010000009.1"/>
</dbReference>
<feature type="domain" description="ABC transmembrane type-1" evidence="8">
    <location>
        <begin position="89"/>
        <end position="302"/>
    </location>
</feature>
<feature type="transmembrane region" description="Helical" evidence="7">
    <location>
        <begin position="126"/>
        <end position="146"/>
    </location>
</feature>
<keyword evidence="10" id="KW-1185">Reference proteome</keyword>
<dbReference type="PANTHER" id="PTHR30193:SF37">
    <property type="entry name" value="INNER MEMBRANE ABC TRANSPORTER PERMEASE PROTEIN YCJO"/>
    <property type="match status" value="1"/>
</dbReference>
<dbReference type="InterPro" id="IPR000515">
    <property type="entry name" value="MetI-like"/>
</dbReference>